<feature type="repeat" description="ANK" evidence="3">
    <location>
        <begin position="1196"/>
        <end position="1228"/>
    </location>
</feature>
<dbReference type="Gene3D" id="1.25.40.20">
    <property type="entry name" value="Ankyrin repeat-containing domain"/>
    <property type="match status" value="3"/>
</dbReference>
<keyword evidence="7" id="KW-1185">Reference proteome</keyword>
<evidence type="ECO:0008006" key="8">
    <source>
        <dbReference type="Google" id="ProtNLM"/>
    </source>
</evidence>
<dbReference type="Gene3D" id="3.40.50.300">
    <property type="entry name" value="P-loop containing nucleotide triphosphate hydrolases"/>
    <property type="match status" value="1"/>
</dbReference>
<evidence type="ECO:0000313" key="6">
    <source>
        <dbReference type="EMBL" id="KAK6336768.1"/>
    </source>
</evidence>
<dbReference type="Pfam" id="PF22939">
    <property type="entry name" value="WHD_GPIID"/>
    <property type="match status" value="1"/>
</dbReference>
<dbReference type="InterPro" id="IPR056884">
    <property type="entry name" value="NPHP3-like_N"/>
</dbReference>
<feature type="repeat" description="ANK" evidence="3">
    <location>
        <begin position="665"/>
        <end position="697"/>
    </location>
</feature>
<feature type="repeat" description="ANK" evidence="3">
    <location>
        <begin position="831"/>
        <end position="863"/>
    </location>
</feature>
<feature type="repeat" description="ANK" evidence="3">
    <location>
        <begin position="1163"/>
        <end position="1195"/>
    </location>
</feature>
<dbReference type="PANTHER" id="PTHR24198:SF165">
    <property type="entry name" value="ANKYRIN REPEAT-CONTAINING PROTEIN-RELATED"/>
    <property type="match status" value="1"/>
</dbReference>
<protein>
    <recommendedName>
        <fullName evidence="8">NACHT domain-containing protein</fullName>
    </recommendedName>
</protein>
<gene>
    <name evidence="6" type="ORF">TWF718_009558</name>
</gene>
<organism evidence="6 7">
    <name type="scientific">Orbilia javanica</name>
    <dbReference type="NCBI Taxonomy" id="47235"/>
    <lineage>
        <taxon>Eukaryota</taxon>
        <taxon>Fungi</taxon>
        <taxon>Dikarya</taxon>
        <taxon>Ascomycota</taxon>
        <taxon>Pezizomycotina</taxon>
        <taxon>Orbiliomycetes</taxon>
        <taxon>Orbiliales</taxon>
        <taxon>Orbiliaceae</taxon>
        <taxon>Orbilia</taxon>
    </lineage>
</organism>
<dbReference type="SUPFAM" id="SSF52540">
    <property type="entry name" value="P-loop containing nucleoside triphosphate hydrolases"/>
    <property type="match status" value="1"/>
</dbReference>
<dbReference type="PROSITE" id="PS50088">
    <property type="entry name" value="ANK_REPEAT"/>
    <property type="match status" value="17"/>
</dbReference>
<dbReference type="Pfam" id="PF00023">
    <property type="entry name" value="Ank"/>
    <property type="match status" value="2"/>
</dbReference>
<dbReference type="Pfam" id="PF12796">
    <property type="entry name" value="Ank_2"/>
    <property type="match status" value="6"/>
</dbReference>
<dbReference type="EMBL" id="JAVHNR010000007">
    <property type="protein sequence ID" value="KAK6336768.1"/>
    <property type="molecule type" value="Genomic_DNA"/>
</dbReference>
<evidence type="ECO:0000256" key="2">
    <source>
        <dbReference type="ARBA" id="ARBA00023043"/>
    </source>
</evidence>
<keyword evidence="2 3" id="KW-0040">ANK repeat</keyword>
<dbReference type="InterPro" id="IPR036770">
    <property type="entry name" value="Ankyrin_rpt-contain_sf"/>
</dbReference>
<feature type="repeat" description="ANK" evidence="3">
    <location>
        <begin position="1295"/>
        <end position="1327"/>
    </location>
</feature>
<name>A0AAN8MQ14_9PEZI</name>
<feature type="repeat" description="ANK" evidence="3">
    <location>
        <begin position="1096"/>
        <end position="1129"/>
    </location>
</feature>
<dbReference type="PROSITE" id="PS50297">
    <property type="entry name" value="ANK_REP_REGION"/>
    <property type="match status" value="14"/>
</dbReference>
<comment type="caution">
    <text evidence="6">The sequence shown here is derived from an EMBL/GenBank/DDBJ whole genome shotgun (WGS) entry which is preliminary data.</text>
</comment>
<feature type="repeat" description="ANK" evidence="3">
    <location>
        <begin position="1130"/>
        <end position="1162"/>
    </location>
</feature>
<feature type="repeat" description="ANK" evidence="3">
    <location>
        <begin position="798"/>
        <end position="830"/>
    </location>
</feature>
<dbReference type="InterPro" id="IPR002110">
    <property type="entry name" value="Ankyrin_rpt"/>
</dbReference>
<dbReference type="Proteomes" id="UP001313282">
    <property type="component" value="Unassembled WGS sequence"/>
</dbReference>
<accession>A0AAN8MQ14</accession>
<evidence type="ECO:0000259" key="5">
    <source>
        <dbReference type="Pfam" id="PF24883"/>
    </source>
</evidence>
<dbReference type="InterPro" id="IPR027417">
    <property type="entry name" value="P-loop_NTPase"/>
</dbReference>
<feature type="domain" description="GPI inositol-deacylase winged helix" evidence="4">
    <location>
        <begin position="333"/>
        <end position="426"/>
    </location>
</feature>
<proteinExistence type="predicted"/>
<evidence type="ECO:0000256" key="3">
    <source>
        <dbReference type="PROSITE-ProRule" id="PRU00023"/>
    </source>
</evidence>
<feature type="repeat" description="ANK" evidence="3">
    <location>
        <begin position="1063"/>
        <end position="1095"/>
    </location>
</feature>
<evidence type="ECO:0000259" key="4">
    <source>
        <dbReference type="Pfam" id="PF22939"/>
    </source>
</evidence>
<dbReference type="Pfam" id="PF24883">
    <property type="entry name" value="NPHP3_N"/>
    <property type="match status" value="1"/>
</dbReference>
<dbReference type="PANTHER" id="PTHR24198">
    <property type="entry name" value="ANKYRIN REPEAT AND PROTEIN KINASE DOMAIN-CONTAINING PROTEIN"/>
    <property type="match status" value="1"/>
</dbReference>
<reference evidence="6 7" key="1">
    <citation type="submission" date="2019-10" db="EMBL/GenBank/DDBJ databases">
        <authorList>
            <person name="Palmer J.M."/>
        </authorList>
    </citation>
    <scope>NUCLEOTIDE SEQUENCE [LARGE SCALE GENOMIC DNA]</scope>
    <source>
        <strain evidence="6 7">TWF718</strain>
    </source>
</reference>
<feature type="repeat" description="ANK" evidence="3">
    <location>
        <begin position="1262"/>
        <end position="1294"/>
    </location>
</feature>
<feature type="repeat" description="ANK" evidence="3">
    <location>
        <begin position="1030"/>
        <end position="1062"/>
    </location>
</feature>
<evidence type="ECO:0000256" key="1">
    <source>
        <dbReference type="ARBA" id="ARBA00022737"/>
    </source>
</evidence>
<sequence>MRYNIWIETLEDKKTKLLRALYPSEKENRKDQNPVRVPGTCEWFTNHQDFRNWETSPSMKMLWVSADPGSGKSVLAKYLIDSVLCLPTHKPRTICYFFFKDNFEGGGQSREAGQGSAVTALCCILLQLFTAKRSLLCEKILDQFDIAKTEFPRSFDALWSALLIAAKNNANAGEIVCVLDALDECNSSDRSRLITKLTELYRQPASGFNLKILVTSRPIREVLHALRSPKATLKSLLIHLDGDGDEEKEKICQEIDLFIDARVHEISTKLQLGDTKKHLLLERLKHTPNRTYLWVYLILDLIEKDPNVNIGIDEDTIDSVTSQLPQTIDEAYEKILSASCKHDEAKKILQIVVAATRPLTLKEMYVAFNLKADHQSYGSFKGNLSPEEIKRFGYDVRDRCGLFVRVMDSKIYLIHQTAREFLVRREKEGGDGGGENLACPAERSTRWKDSLRMQHCHQLLASICMQHLLNFTEFETNPFTGGTNLSDYAEEYPFINYSANNWVVHLQESQADFDKTNIQSILQLCDTTTIRSQTWLRIYWLSTDTDFPVNITTLMVMSYFGFAPAVKFFLESGYNIGFNYRDGRYGRSALSWAAGNGSDAVVTQLLKGYPWKGLVYLPLRIGGPEIDSVDKHGRTPLIHAILNKRESVANQLLKAGARADLADKIGATPLYYAICSGQNELAAEMLKKGNQVTSEDSIRKDLLFSAALGGYKDAIELLLEGGKTSPDEKDVRGRTALMVAAKFGHLGVAELLLNNGADLWAKDTRGQQPLAYAADYGRKEVVQLLLDRGASIEARYYYDKTPLMVAAEGGYEKVVELLLNRGASIEARCYYDKTPLTLAAEGGYEKVVELLLNRGASIEARCYYDKTPLTLAAEGGYEKVVELLLNKGASIETRCYSGKTPLMLAARGGYEGVVELLLNRGADVEAQDHIRWTALAYAMKCGHKKVARLLVDIDRGASIEAKKYYDSMLLMLVRWEWYERAVKPSQNRRTYSEVVYDGLTSSVIAATERNIEVMKSLLDKGANIEAKDYFHQTPLLIAVGRGDTRIIEFLLNNGADLEAKDSTGWTSLHIAVKMRFDWVAGLLIKKGANIEANNGYGWTPLIAALKQGYTYRMVQLLLDEGADKEARDEKGWTPLLIASKMRDKEIVELLLNKDADVEAKGAHGQTSLVLAVKSGNKEVVRWLLDKGANMEAKDVHGQTSLVLAVESGNKEVVRWLLDKGANMEVKNRYGKGLLLIAGERYFISIAELLLVKGINTEAQDDNGQTPLKAAMGSVGNWFAALLLKYGADTEVKDINGETALFPAIRLGLRQELLLLLNKGADMRVTNNQGISPLMLALKSKLPIVMQHVRSDSRYKDVVSS</sequence>
<dbReference type="SUPFAM" id="SSF48403">
    <property type="entry name" value="Ankyrin repeat"/>
    <property type="match status" value="2"/>
</dbReference>
<feature type="repeat" description="ANK" evidence="3">
    <location>
        <begin position="997"/>
        <end position="1029"/>
    </location>
</feature>
<feature type="domain" description="Nephrocystin 3-like N-terminal" evidence="5">
    <location>
        <begin position="39"/>
        <end position="217"/>
    </location>
</feature>
<feature type="repeat" description="ANK" evidence="3">
    <location>
        <begin position="897"/>
        <end position="929"/>
    </location>
</feature>
<dbReference type="SMART" id="SM00248">
    <property type="entry name" value="ANK"/>
    <property type="match status" value="23"/>
</dbReference>
<feature type="repeat" description="ANK" evidence="3">
    <location>
        <begin position="732"/>
        <end position="764"/>
    </location>
</feature>
<feature type="repeat" description="ANK" evidence="3">
    <location>
        <begin position="765"/>
        <end position="797"/>
    </location>
</feature>
<evidence type="ECO:0000313" key="7">
    <source>
        <dbReference type="Proteomes" id="UP001313282"/>
    </source>
</evidence>
<dbReference type="PRINTS" id="PR01415">
    <property type="entry name" value="ANKYRIN"/>
</dbReference>
<dbReference type="InterPro" id="IPR054471">
    <property type="entry name" value="GPIID_WHD"/>
</dbReference>
<feature type="repeat" description="ANK" evidence="3">
    <location>
        <begin position="632"/>
        <end position="664"/>
    </location>
</feature>
<feature type="repeat" description="ANK" evidence="3">
    <location>
        <begin position="864"/>
        <end position="896"/>
    </location>
</feature>
<keyword evidence="1" id="KW-0677">Repeat</keyword>